<name>A0ABW2R0Y1_9NEIS</name>
<gene>
    <name evidence="2" type="ORF">ACFQNF_17140</name>
</gene>
<keyword evidence="3" id="KW-1185">Reference proteome</keyword>
<proteinExistence type="predicted"/>
<organism evidence="2 3">
    <name type="scientific">Iodobacter arcticus</name>
    <dbReference type="NCBI Taxonomy" id="590593"/>
    <lineage>
        <taxon>Bacteria</taxon>
        <taxon>Pseudomonadati</taxon>
        <taxon>Pseudomonadota</taxon>
        <taxon>Betaproteobacteria</taxon>
        <taxon>Neisseriales</taxon>
        <taxon>Chitinibacteraceae</taxon>
        <taxon>Iodobacter</taxon>
    </lineage>
</organism>
<evidence type="ECO:0000313" key="3">
    <source>
        <dbReference type="Proteomes" id="UP001596473"/>
    </source>
</evidence>
<evidence type="ECO:0000313" key="2">
    <source>
        <dbReference type="EMBL" id="MFC7421591.1"/>
    </source>
</evidence>
<sequence>MNLKKDRGIIENLQLMRTQQNILYSPHMKEAAGISAIFFAVAGMGAAAI</sequence>
<dbReference type="EMBL" id="JBHTBQ010000035">
    <property type="protein sequence ID" value="MFC7421591.1"/>
    <property type="molecule type" value="Genomic_DNA"/>
</dbReference>
<keyword evidence="1" id="KW-0812">Transmembrane</keyword>
<keyword evidence="1" id="KW-0472">Membrane</keyword>
<protein>
    <submittedName>
        <fullName evidence="2">Uncharacterized protein</fullName>
    </submittedName>
</protein>
<dbReference type="RefSeq" id="WP_380189130.1">
    <property type="nucleotide sequence ID" value="NZ_JBHTBQ010000035.1"/>
</dbReference>
<comment type="caution">
    <text evidence="2">The sequence shown here is derived from an EMBL/GenBank/DDBJ whole genome shotgun (WGS) entry which is preliminary data.</text>
</comment>
<keyword evidence="1" id="KW-1133">Transmembrane helix</keyword>
<reference evidence="3" key="1">
    <citation type="journal article" date="2019" name="Int. J. Syst. Evol. Microbiol.">
        <title>The Global Catalogue of Microorganisms (GCM) 10K type strain sequencing project: providing services to taxonomists for standard genome sequencing and annotation.</title>
        <authorList>
            <consortium name="The Broad Institute Genomics Platform"/>
            <consortium name="The Broad Institute Genome Sequencing Center for Infectious Disease"/>
            <person name="Wu L."/>
            <person name="Ma J."/>
        </authorList>
    </citation>
    <scope>NUCLEOTIDE SEQUENCE [LARGE SCALE GENOMIC DNA]</scope>
    <source>
        <strain evidence="3">CCUG 62945</strain>
    </source>
</reference>
<evidence type="ECO:0000256" key="1">
    <source>
        <dbReference type="SAM" id="Phobius"/>
    </source>
</evidence>
<feature type="transmembrane region" description="Helical" evidence="1">
    <location>
        <begin position="31"/>
        <end position="48"/>
    </location>
</feature>
<dbReference type="Proteomes" id="UP001596473">
    <property type="component" value="Unassembled WGS sequence"/>
</dbReference>
<accession>A0ABW2R0Y1</accession>